<evidence type="ECO:0000313" key="1">
    <source>
        <dbReference type="EMBL" id="ESN94198.1"/>
    </source>
</evidence>
<dbReference type="Proteomes" id="UP000015101">
    <property type="component" value="Unassembled WGS sequence"/>
</dbReference>
<dbReference type="GeneID" id="20200305"/>
<keyword evidence="3" id="KW-1185">Reference proteome</keyword>
<sequence>MNSCRKTTKENLMDSSFRNVRRDRNYKKWDRNVDGGNDDVDHLKPNKYTNNNLSSELKKVFDRSHSRNELHSFQKKSVRQINLMEEISCHQRSQRKSAGRLQQRSSCQARIRRTPTSGYFCRDHAAHGDSNFMQPHETSKFITAGFNSKANNAHTVQPAYNITNSLRYRLLDGCIKKSSSSFCDVRDVRNIKQYGDGYEDDEDIFASGNLDSNAPLPEYHVEPTADTVLRVANRSIICKSSSDLQ</sequence>
<dbReference type="CTD" id="20200305"/>
<evidence type="ECO:0000313" key="3">
    <source>
        <dbReference type="Proteomes" id="UP000015101"/>
    </source>
</evidence>
<dbReference type="AlphaFoldDB" id="T1EUQ5"/>
<reference evidence="1 3" key="2">
    <citation type="journal article" date="2013" name="Nature">
        <title>Insights into bilaterian evolution from three spiralian genomes.</title>
        <authorList>
            <person name="Simakov O."/>
            <person name="Marletaz F."/>
            <person name="Cho S.J."/>
            <person name="Edsinger-Gonzales E."/>
            <person name="Havlak P."/>
            <person name="Hellsten U."/>
            <person name="Kuo D.H."/>
            <person name="Larsson T."/>
            <person name="Lv J."/>
            <person name="Arendt D."/>
            <person name="Savage R."/>
            <person name="Osoegawa K."/>
            <person name="de Jong P."/>
            <person name="Grimwood J."/>
            <person name="Chapman J.A."/>
            <person name="Shapiro H."/>
            <person name="Aerts A."/>
            <person name="Otillar R.P."/>
            <person name="Terry A.Y."/>
            <person name="Boore J.L."/>
            <person name="Grigoriev I.V."/>
            <person name="Lindberg D.R."/>
            <person name="Seaver E.C."/>
            <person name="Weisblat D.A."/>
            <person name="Putnam N.H."/>
            <person name="Rokhsar D.S."/>
        </authorList>
    </citation>
    <scope>NUCLEOTIDE SEQUENCE</scope>
</reference>
<dbReference type="EMBL" id="AMQM01001512">
    <property type="status" value="NOT_ANNOTATED_CDS"/>
    <property type="molecule type" value="Genomic_DNA"/>
</dbReference>
<dbReference type="EMBL" id="KB097571">
    <property type="protein sequence ID" value="ESN94198.1"/>
    <property type="molecule type" value="Genomic_DNA"/>
</dbReference>
<reference evidence="2" key="3">
    <citation type="submission" date="2015-06" db="UniProtKB">
        <authorList>
            <consortium name="EnsemblMetazoa"/>
        </authorList>
    </citation>
    <scope>IDENTIFICATION</scope>
</reference>
<proteinExistence type="predicted"/>
<dbReference type="KEGG" id="hro:HELRODRAFT_163988"/>
<accession>T1EUQ5</accession>
<dbReference type="RefSeq" id="XP_009027309.1">
    <property type="nucleotide sequence ID" value="XM_009029061.1"/>
</dbReference>
<gene>
    <name evidence="2" type="primary">20200305</name>
    <name evidence="1" type="ORF">HELRODRAFT_163988</name>
</gene>
<reference evidence="3" key="1">
    <citation type="submission" date="2012-12" db="EMBL/GenBank/DDBJ databases">
        <authorList>
            <person name="Hellsten U."/>
            <person name="Grimwood J."/>
            <person name="Chapman J.A."/>
            <person name="Shapiro H."/>
            <person name="Aerts A."/>
            <person name="Otillar R.P."/>
            <person name="Terry A.Y."/>
            <person name="Boore J.L."/>
            <person name="Simakov O."/>
            <person name="Marletaz F."/>
            <person name="Cho S.-J."/>
            <person name="Edsinger-Gonzales E."/>
            <person name="Havlak P."/>
            <person name="Kuo D.-H."/>
            <person name="Larsson T."/>
            <person name="Lv J."/>
            <person name="Arendt D."/>
            <person name="Savage R."/>
            <person name="Osoegawa K."/>
            <person name="de Jong P."/>
            <person name="Lindberg D.R."/>
            <person name="Seaver E.C."/>
            <person name="Weisblat D.A."/>
            <person name="Putnam N.H."/>
            <person name="Grigoriev I.V."/>
            <person name="Rokhsar D.S."/>
        </authorList>
    </citation>
    <scope>NUCLEOTIDE SEQUENCE</scope>
</reference>
<organism evidence="2 3">
    <name type="scientific">Helobdella robusta</name>
    <name type="common">Californian leech</name>
    <dbReference type="NCBI Taxonomy" id="6412"/>
    <lineage>
        <taxon>Eukaryota</taxon>
        <taxon>Metazoa</taxon>
        <taxon>Spiralia</taxon>
        <taxon>Lophotrochozoa</taxon>
        <taxon>Annelida</taxon>
        <taxon>Clitellata</taxon>
        <taxon>Hirudinea</taxon>
        <taxon>Rhynchobdellida</taxon>
        <taxon>Glossiphoniidae</taxon>
        <taxon>Helobdella</taxon>
    </lineage>
</organism>
<evidence type="ECO:0000313" key="2">
    <source>
        <dbReference type="EnsemblMetazoa" id="HelroP163988"/>
    </source>
</evidence>
<dbReference type="HOGENOM" id="CLU_1134626_0_0_1"/>
<name>T1EUQ5_HELRO</name>
<protein>
    <submittedName>
        <fullName evidence="1 2">Uncharacterized protein</fullName>
    </submittedName>
</protein>
<dbReference type="InParanoid" id="T1EUQ5"/>
<dbReference type="EnsemblMetazoa" id="HelroT163988">
    <property type="protein sequence ID" value="HelroP163988"/>
    <property type="gene ID" value="HelroG163988"/>
</dbReference>